<dbReference type="InterPro" id="IPR003807">
    <property type="entry name" value="DUF202"/>
</dbReference>
<evidence type="ECO:0000256" key="1">
    <source>
        <dbReference type="ARBA" id="ARBA00004127"/>
    </source>
</evidence>
<gene>
    <name evidence="8" type="ORF">SEPMUDRAFT_42030</name>
</gene>
<evidence type="ECO:0000259" key="7">
    <source>
        <dbReference type="Pfam" id="PF02656"/>
    </source>
</evidence>
<dbReference type="PANTHER" id="PTHR34187">
    <property type="entry name" value="FGR18P"/>
    <property type="match status" value="1"/>
</dbReference>
<dbReference type="GeneID" id="27905992"/>
<dbReference type="EMBL" id="KB456263">
    <property type="protein sequence ID" value="EMF13902.1"/>
    <property type="molecule type" value="Genomic_DNA"/>
</dbReference>
<dbReference type="eggNOG" id="ENOG502SQUP">
    <property type="taxonomic scope" value="Eukaryota"/>
</dbReference>
<dbReference type="OrthoDB" id="199599at2759"/>
<proteinExistence type="predicted"/>
<dbReference type="OMA" id="TESNIRH"/>
<evidence type="ECO:0000256" key="3">
    <source>
        <dbReference type="ARBA" id="ARBA00022989"/>
    </source>
</evidence>
<keyword evidence="4 6" id="KW-0472">Membrane</keyword>
<feature type="transmembrane region" description="Helical" evidence="6">
    <location>
        <begin position="130"/>
        <end position="151"/>
    </location>
</feature>
<accession>M3B2C6</accession>
<dbReference type="RefSeq" id="XP_016762023.1">
    <property type="nucleotide sequence ID" value="XM_016908855.1"/>
</dbReference>
<dbReference type="HOGENOM" id="CLU_053359_1_3_1"/>
<dbReference type="Pfam" id="PF02656">
    <property type="entry name" value="DUF202"/>
    <property type="match status" value="1"/>
</dbReference>
<feature type="compositionally biased region" description="Polar residues" evidence="5">
    <location>
        <begin position="25"/>
        <end position="46"/>
    </location>
</feature>
<sequence>MGTSDDPQPSSPSSSPAQQYHHPSFTSDPNTATAGSIRQIHNTEAQQIPEPEAAHIPDGIPEHEREATELQQQPRHRSDVQRPLSRVLSPSLASEHIYFITPLKSFWRHHVRLSVPHVDCRDHLANERTFLGYLRTSVAFSMIGVFIAQLWRLQHSPTPDPTFGYYVLSIPVSIIFQCAALVMVLLGAVRYWRQQEAMAVGRVWAGGWEMGVIAVGSLLLLTLLFVLHLALDVKHTYLT</sequence>
<dbReference type="InterPro" id="IPR052053">
    <property type="entry name" value="IM_YidH-like"/>
</dbReference>
<evidence type="ECO:0000256" key="4">
    <source>
        <dbReference type="ARBA" id="ARBA00023136"/>
    </source>
</evidence>
<evidence type="ECO:0000256" key="5">
    <source>
        <dbReference type="SAM" id="MobiDB-lite"/>
    </source>
</evidence>
<feature type="compositionally biased region" description="Low complexity" evidence="5">
    <location>
        <begin position="1"/>
        <end position="24"/>
    </location>
</feature>
<keyword evidence="3 6" id="KW-1133">Transmembrane helix</keyword>
<feature type="transmembrane region" description="Helical" evidence="6">
    <location>
        <begin position="210"/>
        <end position="231"/>
    </location>
</feature>
<evidence type="ECO:0000313" key="9">
    <source>
        <dbReference type="Proteomes" id="UP000016931"/>
    </source>
</evidence>
<keyword evidence="2 6" id="KW-0812">Transmembrane</keyword>
<name>M3B2C6_SPHMS</name>
<dbReference type="Proteomes" id="UP000016931">
    <property type="component" value="Unassembled WGS sequence"/>
</dbReference>
<keyword evidence="9" id="KW-1185">Reference proteome</keyword>
<reference evidence="8 9" key="1">
    <citation type="journal article" date="2012" name="PLoS Pathog.">
        <title>Diverse lifestyles and strategies of plant pathogenesis encoded in the genomes of eighteen Dothideomycetes fungi.</title>
        <authorList>
            <person name="Ohm R.A."/>
            <person name="Feau N."/>
            <person name="Henrissat B."/>
            <person name="Schoch C.L."/>
            <person name="Horwitz B.A."/>
            <person name="Barry K.W."/>
            <person name="Condon B.J."/>
            <person name="Copeland A.C."/>
            <person name="Dhillon B."/>
            <person name="Glaser F."/>
            <person name="Hesse C.N."/>
            <person name="Kosti I."/>
            <person name="LaButti K."/>
            <person name="Lindquist E.A."/>
            <person name="Lucas S."/>
            <person name="Salamov A.A."/>
            <person name="Bradshaw R.E."/>
            <person name="Ciuffetti L."/>
            <person name="Hamelin R.C."/>
            <person name="Kema G.H.J."/>
            <person name="Lawrence C."/>
            <person name="Scott J.A."/>
            <person name="Spatafora J.W."/>
            <person name="Turgeon B.G."/>
            <person name="de Wit P.J.G.M."/>
            <person name="Zhong S."/>
            <person name="Goodwin S.B."/>
            <person name="Grigoriev I.V."/>
        </authorList>
    </citation>
    <scope>NUCLEOTIDE SEQUENCE [LARGE SCALE GENOMIC DNA]</scope>
    <source>
        <strain evidence="8 9">SO2202</strain>
    </source>
</reference>
<evidence type="ECO:0000256" key="2">
    <source>
        <dbReference type="ARBA" id="ARBA00022692"/>
    </source>
</evidence>
<dbReference type="PANTHER" id="PTHR34187:SF1">
    <property type="entry name" value="DUF202 DOMAIN-CONTAINING PROTEIN"/>
    <property type="match status" value="1"/>
</dbReference>
<dbReference type="GO" id="GO:0012505">
    <property type="term" value="C:endomembrane system"/>
    <property type="evidence" value="ECO:0007669"/>
    <property type="project" value="UniProtKB-SubCell"/>
</dbReference>
<feature type="region of interest" description="Disordered" evidence="5">
    <location>
        <begin position="1"/>
        <end position="58"/>
    </location>
</feature>
<organism evidence="8 9">
    <name type="scientific">Sphaerulina musiva (strain SO2202)</name>
    <name type="common">Poplar stem canker fungus</name>
    <name type="synonym">Septoria musiva</name>
    <dbReference type="NCBI Taxonomy" id="692275"/>
    <lineage>
        <taxon>Eukaryota</taxon>
        <taxon>Fungi</taxon>
        <taxon>Dikarya</taxon>
        <taxon>Ascomycota</taxon>
        <taxon>Pezizomycotina</taxon>
        <taxon>Dothideomycetes</taxon>
        <taxon>Dothideomycetidae</taxon>
        <taxon>Mycosphaerellales</taxon>
        <taxon>Mycosphaerellaceae</taxon>
        <taxon>Sphaerulina</taxon>
    </lineage>
</organism>
<dbReference type="STRING" id="692275.M3B2C6"/>
<protein>
    <recommendedName>
        <fullName evidence="7">DUF202 domain-containing protein</fullName>
    </recommendedName>
</protein>
<dbReference type="AlphaFoldDB" id="M3B2C6"/>
<feature type="transmembrane region" description="Helical" evidence="6">
    <location>
        <begin position="163"/>
        <end position="189"/>
    </location>
</feature>
<evidence type="ECO:0000256" key="6">
    <source>
        <dbReference type="SAM" id="Phobius"/>
    </source>
</evidence>
<feature type="domain" description="DUF202" evidence="7">
    <location>
        <begin position="121"/>
        <end position="196"/>
    </location>
</feature>
<comment type="subcellular location">
    <subcellularLocation>
        <location evidence="1">Endomembrane system</location>
        <topology evidence="1">Multi-pass membrane protein</topology>
    </subcellularLocation>
</comment>
<evidence type="ECO:0000313" key="8">
    <source>
        <dbReference type="EMBL" id="EMF13902.1"/>
    </source>
</evidence>